<dbReference type="RefSeq" id="XP_014151683.1">
    <property type="nucleotide sequence ID" value="XM_014296208.1"/>
</dbReference>
<accession>A0A0L0FMP9</accession>
<organism evidence="1 2">
    <name type="scientific">Sphaeroforma arctica JP610</name>
    <dbReference type="NCBI Taxonomy" id="667725"/>
    <lineage>
        <taxon>Eukaryota</taxon>
        <taxon>Ichthyosporea</taxon>
        <taxon>Ichthyophonida</taxon>
        <taxon>Sphaeroforma</taxon>
    </lineage>
</organism>
<evidence type="ECO:0000313" key="2">
    <source>
        <dbReference type="Proteomes" id="UP000054560"/>
    </source>
</evidence>
<sequence length="175" mass="19640">MFEVQATIPETFQIKVLSITGQKFRINVCAPDPVLAVLITLGNYLHLPPKNLQLVFKYNTYTSLSSHHRTIISYGVRPGDTLHLQLTSIKSGPICFVPSASAPPEETQQAESDDMKLKDESVPTVAWSDTPAAKLVSAVSLKRRHENQQLRKRMSEIRSKLERRKCLRRASIGTN</sequence>
<dbReference type="GeneID" id="25910271"/>
<dbReference type="InterPro" id="IPR029071">
    <property type="entry name" value="Ubiquitin-like_domsf"/>
</dbReference>
<dbReference type="AlphaFoldDB" id="A0A0L0FMP9"/>
<gene>
    <name evidence="1" type="ORF">SARC_09767</name>
</gene>
<protein>
    <recommendedName>
        <fullName evidence="3">Ubiquitin-like domain-containing protein</fullName>
    </recommendedName>
</protein>
<dbReference type="EMBL" id="KQ242633">
    <property type="protein sequence ID" value="KNC77781.1"/>
    <property type="molecule type" value="Genomic_DNA"/>
</dbReference>
<evidence type="ECO:0008006" key="3">
    <source>
        <dbReference type="Google" id="ProtNLM"/>
    </source>
</evidence>
<proteinExistence type="predicted"/>
<reference evidence="1 2" key="1">
    <citation type="submission" date="2011-02" db="EMBL/GenBank/DDBJ databases">
        <title>The Genome Sequence of Sphaeroforma arctica JP610.</title>
        <authorList>
            <consortium name="The Broad Institute Genome Sequencing Platform"/>
            <person name="Russ C."/>
            <person name="Cuomo C."/>
            <person name="Young S.K."/>
            <person name="Zeng Q."/>
            <person name="Gargeya S."/>
            <person name="Alvarado L."/>
            <person name="Berlin A."/>
            <person name="Chapman S.B."/>
            <person name="Chen Z."/>
            <person name="Freedman E."/>
            <person name="Gellesch M."/>
            <person name="Goldberg J."/>
            <person name="Griggs A."/>
            <person name="Gujja S."/>
            <person name="Heilman E."/>
            <person name="Heiman D."/>
            <person name="Howarth C."/>
            <person name="Mehta T."/>
            <person name="Neiman D."/>
            <person name="Pearson M."/>
            <person name="Roberts A."/>
            <person name="Saif S."/>
            <person name="Shea T."/>
            <person name="Shenoy N."/>
            <person name="Sisk P."/>
            <person name="Stolte C."/>
            <person name="Sykes S."/>
            <person name="White J."/>
            <person name="Yandava C."/>
            <person name="Burger G."/>
            <person name="Gray M.W."/>
            <person name="Holland P.W.H."/>
            <person name="King N."/>
            <person name="Lang F.B.F."/>
            <person name="Roger A.J."/>
            <person name="Ruiz-Trillo I."/>
            <person name="Haas B."/>
            <person name="Nusbaum C."/>
            <person name="Birren B."/>
        </authorList>
    </citation>
    <scope>NUCLEOTIDE SEQUENCE [LARGE SCALE GENOMIC DNA]</scope>
    <source>
        <strain evidence="1 2">JP610</strain>
    </source>
</reference>
<dbReference type="CDD" id="cd17039">
    <property type="entry name" value="Ubl_ubiquitin_like"/>
    <property type="match status" value="1"/>
</dbReference>
<keyword evidence="2" id="KW-1185">Reference proteome</keyword>
<dbReference type="SUPFAM" id="SSF54236">
    <property type="entry name" value="Ubiquitin-like"/>
    <property type="match status" value="1"/>
</dbReference>
<dbReference type="Gene3D" id="3.10.20.90">
    <property type="entry name" value="Phosphatidylinositol 3-kinase Catalytic Subunit, Chain A, domain 1"/>
    <property type="match status" value="1"/>
</dbReference>
<evidence type="ECO:0000313" key="1">
    <source>
        <dbReference type="EMBL" id="KNC77781.1"/>
    </source>
</evidence>
<dbReference type="Proteomes" id="UP000054560">
    <property type="component" value="Unassembled WGS sequence"/>
</dbReference>
<name>A0A0L0FMP9_9EUKA</name>